<feature type="non-terminal residue" evidence="2">
    <location>
        <position position="1"/>
    </location>
</feature>
<dbReference type="EMBL" id="NXLV01000020">
    <property type="protein sequence ID" value="RDU68985.1"/>
    <property type="molecule type" value="Genomic_DNA"/>
</dbReference>
<evidence type="ECO:0000256" key="1">
    <source>
        <dbReference type="SAM" id="MobiDB-lite"/>
    </source>
</evidence>
<dbReference type="InterPro" id="IPR006315">
    <property type="entry name" value="OM_autotransptr_brl_dom"/>
</dbReference>
<dbReference type="AlphaFoldDB" id="A0A3D8IVM7"/>
<feature type="region of interest" description="Disordered" evidence="1">
    <location>
        <begin position="112"/>
        <end position="166"/>
    </location>
</feature>
<dbReference type="RefSeq" id="WP_115570125.1">
    <property type="nucleotide sequence ID" value="NZ_NXLV01000020.1"/>
</dbReference>
<evidence type="ECO:0000313" key="2">
    <source>
        <dbReference type="EMBL" id="RDU68985.1"/>
    </source>
</evidence>
<dbReference type="Proteomes" id="UP000257045">
    <property type="component" value="Unassembled WGS sequence"/>
</dbReference>
<dbReference type="SUPFAM" id="SSF103515">
    <property type="entry name" value="Autotransporter"/>
    <property type="match status" value="1"/>
</dbReference>
<keyword evidence="3" id="KW-1185">Reference proteome</keyword>
<protein>
    <submittedName>
        <fullName evidence="2">Uncharacterized protein</fullName>
    </submittedName>
</protein>
<dbReference type="GO" id="GO:0019867">
    <property type="term" value="C:outer membrane"/>
    <property type="evidence" value="ECO:0007669"/>
    <property type="project" value="InterPro"/>
</dbReference>
<organism evidence="2 3">
    <name type="scientific">Helicobacter brantae</name>
    <dbReference type="NCBI Taxonomy" id="375927"/>
    <lineage>
        <taxon>Bacteria</taxon>
        <taxon>Pseudomonadati</taxon>
        <taxon>Campylobacterota</taxon>
        <taxon>Epsilonproteobacteria</taxon>
        <taxon>Campylobacterales</taxon>
        <taxon>Helicobacteraceae</taxon>
        <taxon>Helicobacter</taxon>
    </lineage>
</organism>
<sequence length="166" mass="18506">FKKFTQKDTFNASLYVGAFYEYDYVSGGSITMSTDQMSGVENILSDISSDGRVVVNVGTNMTIKDNTRIYFDFEKSFAGKINTDYQVNVGVRYSFGESDGYSPILEKADYKAPLKIEGEEKEGEESKEDKENGEKIEGGESKEDTQSKESKEVEKTAKEAQEGKAQ</sequence>
<name>A0A3D8IVM7_9HELI</name>
<feature type="compositionally biased region" description="Basic and acidic residues" evidence="1">
    <location>
        <begin position="127"/>
        <end position="166"/>
    </location>
</feature>
<dbReference type="NCBIfam" id="TIGR01414">
    <property type="entry name" value="autotrans_barl"/>
    <property type="match status" value="1"/>
</dbReference>
<proteinExistence type="predicted"/>
<reference evidence="2 3" key="1">
    <citation type="submission" date="2018-04" db="EMBL/GenBank/DDBJ databases">
        <title>Novel Campyloabacter and Helicobacter Species and Strains.</title>
        <authorList>
            <person name="Mannion A.J."/>
            <person name="Shen Z."/>
            <person name="Fox J.G."/>
        </authorList>
    </citation>
    <scope>NUCLEOTIDE SEQUENCE [LARGE SCALE GENOMIC DNA]</scope>
    <source>
        <strain evidence="2 3">MIT 04-9366</strain>
    </source>
</reference>
<dbReference type="Gene3D" id="2.40.128.130">
    <property type="entry name" value="Autotransporter beta-domain"/>
    <property type="match status" value="1"/>
</dbReference>
<evidence type="ECO:0000313" key="3">
    <source>
        <dbReference type="Proteomes" id="UP000257045"/>
    </source>
</evidence>
<dbReference type="OrthoDB" id="6053567at2"/>
<accession>A0A3D8IVM7</accession>
<dbReference type="InterPro" id="IPR036709">
    <property type="entry name" value="Autotransporte_beta_dom_sf"/>
</dbReference>
<comment type="caution">
    <text evidence="2">The sequence shown here is derived from an EMBL/GenBank/DDBJ whole genome shotgun (WGS) entry which is preliminary data.</text>
</comment>
<gene>
    <name evidence="2" type="ORF">CQA58_07650</name>
</gene>